<reference evidence="2 3" key="1">
    <citation type="journal article" date="2023" name="Arcadia Sci">
        <title>De novo assembly of a long-read Amblyomma americanum tick genome.</title>
        <authorList>
            <person name="Chou S."/>
            <person name="Poskanzer K.E."/>
            <person name="Rollins M."/>
            <person name="Thuy-Boun P.S."/>
        </authorList>
    </citation>
    <scope>NUCLEOTIDE SEQUENCE [LARGE SCALE GENOMIC DNA]</scope>
    <source>
        <strain evidence="2">F_SG_1</strain>
        <tissue evidence="2">Salivary glands</tissue>
    </source>
</reference>
<sequence length="198" mass="22260">MVLEFSAIFCYSPELVLGNRFSILALCKLLEHGIQTNDSRLVDISVKGDRVFNMNEGIRTRSKAATNPDQWTEIPVLVKIYKLMIHELSNCLDHAMMQKEEDDSEDEEWEDEGDMDGDGAQHIMSHFAPASDYAGYDLDGQDDSDDPDAAADPISRMDLQSCLVQFLRGLSQQPFYSKFSEHHTAQELQVLQNAGVLA</sequence>
<dbReference type="SUPFAM" id="SSF48371">
    <property type="entry name" value="ARM repeat"/>
    <property type="match status" value="1"/>
</dbReference>
<proteinExistence type="predicted"/>
<feature type="region of interest" description="Disordered" evidence="1">
    <location>
        <begin position="98"/>
        <end position="122"/>
    </location>
</feature>
<dbReference type="InterPro" id="IPR016024">
    <property type="entry name" value="ARM-type_fold"/>
</dbReference>
<comment type="caution">
    <text evidence="2">The sequence shown here is derived from an EMBL/GenBank/DDBJ whole genome shotgun (WGS) entry which is preliminary data.</text>
</comment>
<dbReference type="EMBL" id="JARKHS020023220">
    <property type="protein sequence ID" value="KAK8768995.1"/>
    <property type="molecule type" value="Genomic_DNA"/>
</dbReference>
<dbReference type="Proteomes" id="UP001321473">
    <property type="component" value="Unassembled WGS sequence"/>
</dbReference>
<evidence type="ECO:0000313" key="2">
    <source>
        <dbReference type="EMBL" id="KAK8768995.1"/>
    </source>
</evidence>
<dbReference type="AlphaFoldDB" id="A0AAQ4E2R0"/>
<organism evidence="2 3">
    <name type="scientific">Amblyomma americanum</name>
    <name type="common">Lone star tick</name>
    <dbReference type="NCBI Taxonomy" id="6943"/>
    <lineage>
        <taxon>Eukaryota</taxon>
        <taxon>Metazoa</taxon>
        <taxon>Ecdysozoa</taxon>
        <taxon>Arthropoda</taxon>
        <taxon>Chelicerata</taxon>
        <taxon>Arachnida</taxon>
        <taxon>Acari</taxon>
        <taxon>Parasitiformes</taxon>
        <taxon>Ixodida</taxon>
        <taxon>Ixodoidea</taxon>
        <taxon>Ixodidae</taxon>
        <taxon>Amblyomminae</taxon>
        <taxon>Amblyomma</taxon>
    </lineage>
</organism>
<protein>
    <submittedName>
        <fullName evidence="2">Uncharacterized protein</fullName>
    </submittedName>
</protein>
<gene>
    <name evidence="2" type="ORF">V5799_014540</name>
</gene>
<name>A0AAQ4E2R0_AMBAM</name>
<keyword evidence="3" id="KW-1185">Reference proteome</keyword>
<evidence type="ECO:0000256" key="1">
    <source>
        <dbReference type="SAM" id="MobiDB-lite"/>
    </source>
</evidence>
<feature type="compositionally biased region" description="Acidic residues" evidence="1">
    <location>
        <begin position="100"/>
        <end position="117"/>
    </location>
</feature>
<evidence type="ECO:0000313" key="3">
    <source>
        <dbReference type="Proteomes" id="UP001321473"/>
    </source>
</evidence>
<accession>A0AAQ4E2R0</accession>